<proteinExistence type="predicted"/>
<dbReference type="Gene3D" id="3.30.160.60">
    <property type="entry name" value="Classic Zinc Finger"/>
    <property type="match status" value="1"/>
</dbReference>
<dbReference type="InterPro" id="IPR036236">
    <property type="entry name" value="Znf_C2H2_sf"/>
</dbReference>
<feature type="region of interest" description="Disordered" evidence="1">
    <location>
        <begin position="44"/>
        <end position="103"/>
    </location>
</feature>
<dbReference type="SUPFAM" id="SSF57667">
    <property type="entry name" value="beta-beta-alpha zinc fingers"/>
    <property type="match status" value="1"/>
</dbReference>
<evidence type="ECO:0000313" key="3">
    <source>
        <dbReference type="Proteomes" id="UP000261620"/>
    </source>
</evidence>
<reference evidence="2" key="1">
    <citation type="submission" date="2025-08" db="UniProtKB">
        <authorList>
            <consortium name="Ensembl"/>
        </authorList>
    </citation>
    <scope>IDENTIFICATION</scope>
</reference>
<name>A0A3Q3X9C4_MOLML</name>
<evidence type="ECO:0000313" key="2">
    <source>
        <dbReference type="Ensembl" id="ENSMMOP00000022159.1"/>
    </source>
</evidence>
<dbReference type="AlphaFoldDB" id="A0A3Q3X9C4"/>
<protein>
    <recommendedName>
        <fullName evidence="4">C2H2-type domain-containing protein</fullName>
    </recommendedName>
</protein>
<reference evidence="2" key="2">
    <citation type="submission" date="2025-09" db="UniProtKB">
        <authorList>
            <consortium name="Ensembl"/>
        </authorList>
    </citation>
    <scope>IDENTIFICATION</scope>
</reference>
<feature type="compositionally biased region" description="Basic and acidic residues" evidence="1">
    <location>
        <begin position="94"/>
        <end position="103"/>
    </location>
</feature>
<evidence type="ECO:0008006" key="4">
    <source>
        <dbReference type="Google" id="ProtNLM"/>
    </source>
</evidence>
<accession>A0A3Q3X9C4</accession>
<dbReference type="Proteomes" id="UP000261620">
    <property type="component" value="Unplaced"/>
</dbReference>
<organism evidence="2 3">
    <name type="scientific">Mola mola</name>
    <name type="common">Ocean sunfish</name>
    <name type="synonym">Tetraodon mola</name>
    <dbReference type="NCBI Taxonomy" id="94237"/>
    <lineage>
        <taxon>Eukaryota</taxon>
        <taxon>Metazoa</taxon>
        <taxon>Chordata</taxon>
        <taxon>Craniata</taxon>
        <taxon>Vertebrata</taxon>
        <taxon>Euteleostomi</taxon>
        <taxon>Actinopterygii</taxon>
        <taxon>Neopterygii</taxon>
        <taxon>Teleostei</taxon>
        <taxon>Neoteleostei</taxon>
        <taxon>Acanthomorphata</taxon>
        <taxon>Eupercaria</taxon>
        <taxon>Tetraodontiformes</taxon>
        <taxon>Molidae</taxon>
        <taxon>Mola</taxon>
    </lineage>
</organism>
<evidence type="ECO:0000256" key="1">
    <source>
        <dbReference type="SAM" id="MobiDB-lite"/>
    </source>
</evidence>
<sequence length="103" mass="11290">FGLAARGCYTLATKLRRHIKSSHVTEKPYGCHCGASYTVRQSLLRHQAQHRSQGGAQEEQKETRSSQKVAAALDSGHPKPIRGRPRKTSLPQGEGEKEAGQVN</sequence>
<keyword evidence="3" id="KW-1185">Reference proteome</keyword>
<dbReference type="STRING" id="94237.ENSMMOP00000022159"/>
<dbReference type="Ensembl" id="ENSMMOT00000022526.1">
    <property type="protein sequence ID" value="ENSMMOP00000022159.1"/>
    <property type="gene ID" value="ENSMMOG00000016839.1"/>
</dbReference>